<organism evidence="2 3">
    <name type="scientific">Durusdinium trenchii</name>
    <dbReference type="NCBI Taxonomy" id="1381693"/>
    <lineage>
        <taxon>Eukaryota</taxon>
        <taxon>Sar</taxon>
        <taxon>Alveolata</taxon>
        <taxon>Dinophyceae</taxon>
        <taxon>Suessiales</taxon>
        <taxon>Symbiodiniaceae</taxon>
        <taxon>Durusdinium</taxon>
    </lineage>
</organism>
<keyword evidence="1" id="KW-1133">Transmembrane helix</keyword>
<accession>A0ABP0N4R7</accession>
<dbReference type="EMBL" id="CAXAMN010021363">
    <property type="protein sequence ID" value="CAK9058767.1"/>
    <property type="molecule type" value="Genomic_DNA"/>
</dbReference>
<reference evidence="2 3" key="1">
    <citation type="submission" date="2024-02" db="EMBL/GenBank/DDBJ databases">
        <authorList>
            <person name="Chen Y."/>
            <person name="Shah S."/>
            <person name="Dougan E. K."/>
            <person name="Thang M."/>
            <person name="Chan C."/>
        </authorList>
    </citation>
    <scope>NUCLEOTIDE SEQUENCE [LARGE SCALE GENOMIC DNA]</scope>
</reference>
<evidence type="ECO:0000256" key="1">
    <source>
        <dbReference type="SAM" id="Phobius"/>
    </source>
</evidence>
<evidence type="ECO:0000313" key="3">
    <source>
        <dbReference type="Proteomes" id="UP001642484"/>
    </source>
</evidence>
<gene>
    <name evidence="2" type="ORF">CCMP2556_LOCUS28972</name>
</gene>
<dbReference type="Proteomes" id="UP001642484">
    <property type="component" value="Unassembled WGS sequence"/>
</dbReference>
<keyword evidence="1" id="KW-0472">Membrane</keyword>
<keyword evidence="3" id="KW-1185">Reference proteome</keyword>
<feature type="transmembrane region" description="Helical" evidence="1">
    <location>
        <begin position="87"/>
        <end position="108"/>
    </location>
</feature>
<name>A0ABP0N4R7_9DINO</name>
<feature type="transmembrane region" description="Helical" evidence="1">
    <location>
        <begin position="59"/>
        <end position="81"/>
    </location>
</feature>
<comment type="caution">
    <text evidence="2">The sequence shown here is derived from an EMBL/GenBank/DDBJ whole genome shotgun (WGS) entry which is preliminary data.</text>
</comment>
<protein>
    <submittedName>
        <fullName evidence="2">Uncharacterized protein</fullName>
    </submittedName>
</protein>
<proteinExistence type="predicted"/>
<evidence type="ECO:0000313" key="2">
    <source>
        <dbReference type="EMBL" id="CAK9058767.1"/>
    </source>
</evidence>
<sequence length="143" mass="15726">MACQNNEKDSSTHVHANDNCSKLFGFNPDCPTAPAFCDAMALGGLAGINCHCEWGLTGLLGGIVIMLAAGVFTALPVFFGWFCYQWYYALCWFWFLLGVAMTVFGAFYECFCSKPVYKATQAREWAEEDGSGAVPPTPYIMIQ</sequence>
<keyword evidence="1" id="KW-0812">Transmembrane</keyword>